<dbReference type="AlphaFoldDB" id="A0ABD1M659"/>
<evidence type="ECO:0000313" key="1">
    <source>
        <dbReference type="EMBL" id="KAL2331231.1"/>
    </source>
</evidence>
<proteinExistence type="predicted"/>
<comment type="caution">
    <text evidence="1">The sequence shown here is derived from an EMBL/GenBank/DDBJ whole genome shotgun (WGS) entry which is preliminary data.</text>
</comment>
<name>A0ABD1M659_9FABA</name>
<dbReference type="Proteomes" id="UP001603857">
    <property type="component" value="Unassembled WGS sequence"/>
</dbReference>
<protein>
    <submittedName>
        <fullName evidence="1">Uncharacterized protein</fullName>
    </submittedName>
</protein>
<gene>
    <name evidence="1" type="ORF">Fmac_018812</name>
</gene>
<reference evidence="1 2" key="1">
    <citation type="submission" date="2024-08" db="EMBL/GenBank/DDBJ databases">
        <title>Insights into the chromosomal genome structure of Flemingia macrophylla.</title>
        <authorList>
            <person name="Ding Y."/>
            <person name="Zhao Y."/>
            <person name="Bi W."/>
            <person name="Wu M."/>
            <person name="Zhao G."/>
            <person name="Gong Y."/>
            <person name="Li W."/>
            <person name="Zhang P."/>
        </authorList>
    </citation>
    <scope>NUCLEOTIDE SEQUENCE [LARGE SCALE GENOMIC DNA]</scope>
    <source>
        <strain evidence="1">DYQJB</strain>
        <tissue evidence="1">Leaf</tissue>
    </source>
</reference>
<keyword evidence="2" id="KW-1185">Reference proteome</keyword>
<sequence>MSTSLASPMVFLCRHKSHLSHRSPPPSSVLSPYSGLHAAFFSDINVAFVSVSTAFVSVSDVDADLICFDKL</sequence>
<dbReference type="EMBL" id="JBGMDY010000006">
    <property type="protein sequence ID" value="KAL2331231.1"/>
    <property type="molecule type" value="Genomic_DNA"/>
</dbReference>
<evidence type="ECO:0000313" key="2">
    <source>
        <dbReference type="Proteomes" id="UP001603857"/>
    </source>
</evidence>
<organism evidence="1 2">
    <name type="scientific">Flemingia macrophylla</name>
    <dbReference type="NCBI Taxonomy" id="520843"/>
    <lineage>
        <taxon>Eukaryota</taxon>
        <taxon>Viridiplantae</taxon>
        <taxon>Streptophyta</taxon>
        <taxon>Embryophyta</taxon>
        <taxon>Tracheophyta</taxon>
        <taxon>Spermatophyta</taxon>
        <taxon>Magnoliopsida</taxon>
        <taxon>eudicotyledons</taxon>
        <taxon>Gunneridae</taxon>
        <taxon>Pentapetalae</taxon>
        <taxon>rosids</taxon>
        <taxon>fabids</taxon>
        <taxon>Fabales</taxon>
        <taxon>Fabaceae</taxon>
        <taxon>Papilionoideae</taxon>
        <taxon>50 kb inversion clade</taxon>
        <taxon>NPAAA clade</taxon>
        <taxon>indigoferoid/millettioid clade</taxon>
        <taxon>Phaseoleae</taxon>
        <taxon>Flemingia</taxon>
    </lineage>
</organism>
<accession>A0ABD1M659</accession>